<feature type="non-terminal residue" evidence="1">
    <location>
        <position position="122"/>
    </location>
</feature>
<dbReference type="Proteomes" id="UP001140087">
    <property type="component" value="Unassembled WGS sequence"/>
</dbReference>
<dbReference type="EMBL" id="JANBUN010003087">
    <property type="protein sequence ID" value="KAJ2792919.1"/>
    <property type="molecule type" value="Genomic_DNA"/>
</dbReference>
<protein>
    <submittedName>
        <fullName evidence="1">Uncharacterized protein</fullName>
    </submittedName>
</protein>
<keyword evidence="2" id="KW-1185">Reference proteome</keyword>
<evidence type="ECO:0000313" key="2">
    <source>
        <dbReference type="Proteomes" id="UP001140087"/>
    </source>
</evidence>
<evidence type="ECO:0000313" key="1">
    <source>
        <dbReference type="EMBL" id="KAJ2792919.1"/>
    </source>
</evidence>
<proteinExistence type="predicted"/>
<reference evidence="1" key="1">
    <citation type="submission" date="2022-07" db="EMBL/GenBank/DDBJ databases">
        <title>Phylogenomic reconstructions and comparative analyses of Kickxellomycotina fungi.</title>
        <authorList>
            <person name="Reynolds N.K."/>
            <person name="Stajich J.E."/>
            <person name="Barry K."/>
            <person name="Grigoriev I.V."/>
            <person name="Crous P."/>
            <person name="Smith M.E."/>
        </authorList>
    </citation>
    <scope>NUCLEOTIDE SEQUENCE</scope>
    <source>
        <strain evidence="1">BCRC 34780</strain>
    </source>
</reference>
<name>A0ACC1KQ38_9FUNG</name>
<comment type="caution">
    <text evidence="1">The sequence shown here is derived from an EMBL/GenBank/DDBJ whole genome shotgun (WGS) entry which is preliminary data.</text>
</comment>
<accession>A0ACC1KQ38</accession>
<organism evidence="1 2">
    <name type="scientific">Coemansia helicoidea</name>
    <dbReference type="NCBI Taxonomy" id="1286919"/>
    <lineage>
        <taxon>Eukaryota</taxon>
        <taxon>Fungi</taxon>
        <taxon>Fungi incertae sedis</taxon>
        <taxon>Zoopagomycota</taxon>
        <taxon>Kickxellomycotina</taxon>
        <taxon>Kickxellomycetes</taxon>
        <taxon>Kickxellales</taxon>
        <taxon>Kickxellaceae</taxon>
        <taxon>Coemansia</taxon>
    </lineage>
</organism>
<gene>
    <name evidence="1" type="ORF">H4R21_006105</name>
</gene>
<sequence>MQSIKITFSIAAIASAALAQPFAAANYEAIPAPPFTYYTGPVPSDVAPVTTVVYKTEPVPTAPVPPVPSAPEVTSVSVPDNYHAVPVPTYVASSSVEGVSSSAIEYSSVPVSSEVYPTVPVS</sequence>